<accession>A0A1B9IJL0</accession>
<feature type="region of interest" description="Disordered" evidence="1">
    <location>
        <begin position="57"/>
        <end position="82"/>
    </location>
</feature>
<feature type="region of interest" description="Disordered" evidence="1">
    <location>
        <begin position="1"/>
        <end position="23"/>
    </location>
</feature>
<gene>
    <name evidence="2" type="ORF">L486_07048</name>
</gene>
<evidence type="ECO:0000256" key="1">
    <source>
        <dbReference type="SAM" id="MobiDB-lite"/>
    </source>
</evidence>
<reference evidence="3" key="2">
    <citation type="submission" date="2013-12" db="EMBL/GenBank/DDBJ databases">
        <title>Evolution of pathogenesis and genome organization in the Tremellales.</title>
        <authorList>
            <person name="Cuomo C."/>
            <person name="Litvintseva A."/>
            <person name="Heitman J."/>
            <person name="Chen Y."/>
            <person name="Sun S."/>
            <person name="Springer D."/>
            <person name="Dromer F."/>
            <person name="Young S."/>
            <person name="Zeng Q."/>
            <person name="Chapman S."/>
            <person name="Gujja S."/>
            <person name="Saif S."/>
            <person name="Birren B."/>
        </authorList>
    </citation>
    <scope>NUCLEOTIDE SEQUENCE [LARGE SCALE GENOMIC DNA]</scope>
    <source>
        <strain evidence="3">CBS 10435</strain>
    </source>
</reference>
<sequence length="82" mass="9020">MSEQQSSSREISKPKASRWSDLVKESKDCDTAFTTSTFTNRVNLFDMARIAAEAGWHTSKKEATSTYDELSSASGLKGTNAH</sequence>
<dbReference type="AlphaFoldDB" id="A0A1B9IJL0"/>
<proteinExistence type="predicted"/>
<feature type="compositionally biased region" description="Polar residues" evidence="1">
    <location>
        <begin position="64"/>
        <end position="74"/>
    </location>
</feature>
<protein>
    <submittedName>
        <fullName evidence="2">Uncharacterized protein</fullName>
    </submittedName>
</protein>
<reference evidence="2 3" key="1">
    <citation type="submission" date="2013-07" db="EMBL/GenBank/DDBJ databases">
        <title>The Genome Sequence of Kwoniella mangroviensis CBS10435.</title>
        <authorList>
            <consortium name="The Broad Institute Genome Sequencing Platform"/>
            <person name="Cuomo C."/>
            <person name="Litvintseva A."/>
            <person name="Chen Y."/>
            <person name="Heitman J."/>
            <person name="Sun S."/>
            <person name="Springer D."/>
            <person name="Dromer F."/>
            <person name="Young S.K."/>
            <person name="Zeng Q."/>
            <person name="Gargeya S."/>
            <person name="Fitzgerald M."/>
            <person name="Abouelleil A."/>
            <person name="Alvarado L."/>
            <person name="Berlin A.M."/>
            <person name="Chapman S.B."/>
            <person name="Dewar J."/>
            <person name="Goldberg J."/>
            <person name="Griggs A."/>
            <person name="Gujja S."/>
            <person name="Hansen M."/>
            <person name="Howarth C."/>
            <person name="Imamovic A."/>
            <person name="Larimer J."/>
            <person name="McCowan C."/>
            <person name="Murphy C."/>
            <person name="Pearson M."/>
            <person name="Priest M."/>
            <person name="Roberts A."/>
            <person name="Saif S."/>
            <person name="Shea T."/>
            <person name="Sykes S."/>
            <person name="Wortman J."/>
            <person name="Nusbaum C."/>
            <person name="Birren B."/>
        </authorList>
    </citation>
    <scope>NUCLEOTIDE SEQUENCE [LARGE SCALE GENOMIC DNA]</scope>
    <source>
        <strain evidence="2 3">CBS 10435</strain>
    </source>
</reference>
<evidence type="ECO:0000313" key="3">
    <source>
        <dbReference type="Proteomes" id="UP000092583"/>
    </source>
</evidence>
<dbReference type="Proteomes" id="UP000092583">
    <property type="component" value="Unassembled WGS sequence"/>
</dbReference>
<dbReference type="EMBL" id="KI669466">
    <property type="protein sequence ID" value="OCF55564.1"/>
    <property type="molecule type" value="Genomic_DNA"/>
</dbReference>
<keyword evidence="3" id="KW-1185">Reference proteome</keyword>
<evidence type="ECO:0000313" key="2">
    <source>
        <dbReference type="EMBL" id="OCF55564.1"/>
    </source>
</evidence>
<organism evidence="2 3">
    <name type="scientific">Kwoniella mangroviensis CBS 10435</name>
    <dbReference type="NCBI Taxonomy" id="1331196"/>
    <lineage>
        <taxon>Eukaryota</taxon>
        <taxon>Fungi</taxon>
        <taxon>Dikarya</taxon>
        <taxon>Basidiomycota</taxon>
        <taxon>Agaricomycotina</taxon>
        <taxon>Tremellomycetes</taxon>
        <taxon>Tremellales</taxon>
        <taxon>Cryptococcaceae</taxon>
        <taxon>Kwoniella</taxon>
    </lineage>
</organism>
<name>A0A1B9IJL0_9TREE</name>